<comment type="caution">
    <text evidence="1">The sequence shown here is derived from an EMBL/GenBank/DDBJ whole genome shotgun (WGS) entry which is preliminary data.</text>
</comment>
<protein>
    <submittedName>
        <fullName evidence="1">Uncharacterized protein</fullName>
    </submittedName>
</protein>
<dbReference type="EMBL" id="VSSQ01013429">
    <property type="protein sequence ID" value="MPM51467.1"/>
    <property type="molecule type" value="Genomic_DNA"/>
</dbReference>
<accession>A0A645AEL4</accession>
<dbReference type="AlphaFoldDB" id="A0A645AEL4"/>
<organism evidence="1">
    <name type="scientific">bioreactor metagenome</name>
    <dbReference type="NCBI Taxonomy" id="1076179"/>
    <lineage>
        <taxon>unclassified sequences</taxon>
        <taxon>metagenomes</taxon>
        <taxon>ecological metagenomes</taxon>
    </lineage>
</organism>
<sequence>MIYEVSPPMKTASPEENRKIPSFLRRGLINRRRASKTGRLLWEIPVQMNPKFLVRLASQRKIMLAESLHRRMPVQR</sequence>
<gene>
    <name evidence="1" type="ORF">SDC9_98216</name>
</gene>
<proteinExistence type="predicted"/>
<evidence type="ECO:0000313" key="1">
    <source>
        <dbReference type="EMBL" id="MPM51467.1"/>
    </source>
</evidence>
<reference evidence="1" key="1">
    <citation type="submission" date="2019-08" db="EMBL/GenBank/DDBJ databases">
        <authorList>
            <person name="Kucharzyk K."/>
            <person name="Murdoch R.W."/>
            <person name="Higgins S."/>
            <person name="Loffler F."/>
        </authorList>
    </citation>
    <scope>NUCLEOTIDE SEQUENCE</scope>
</reference>
<name>A0A645AEL4_9ZZZZ</name>